<feature type="transmembrane region" description="Helical" evidence="1">
    <location>
        <begin position="241"/>
        <end position="263"/>
    </location>
</feature>
<comment type="caution">
    <text evidence="2">The sequence shown here is derived from an EMBL/GenBank/DDBJ whole genome shotgun (WGS) entry which is preliminary data.</text>
</comment>
<protein>
    <recommendedName>
        <fullName evidence="4">Acyltransferase 3 domain-containing protein</fullName>
    </recommendedName>
</protein>
<evidence type="ECO:0000313" key="2">
    <source>
        <dbReference type="EMBL" id="PVD22246.1"/>
    </source>
</evidence>
<keyword evidence="1" id="KW-0812">Transmembrane</keyword>
<reference evidence="2 3" key="1">
    <citation type="submission" date="2018-04" db="EMBL/GenBank/DDBJ databases">
        <title>The genome of golden apple snail Pomacea canaliculata provides insight into stress tolerance and invasive adaptation.</title>
        <authorList>
            <person name="Liu C."/>
            <person name="Liu B."/>
            <person name="Ren Y."/>
            <person name="Zhang Y."/>
            <person name="Wang H."/>
            <person name="Li S."/>
            <person name="Jiang F."/>
            <person name="Yin L."/>
            <person name="Zhang G."/>
            <person name="Qian W."/>
            <person name="Fan W."/>
        </authorList>
    </citation>
    <scope>NUCLEOTIDE SEQUENCE [LARGE SCALE GENOMIC DNA]</scope>
    <source>
        <strain evidence="2">SZHN2017</strain>
        <tissue evidence="2">Muscle</tissue>
    </source>
</reference>
<evidence type="ECO:0008006" key="4">
    <source>
        <dbReference type="Google" id="ProtNLM"/>
    </source>
</evidence>
<evidence type="ECO:0000313" key="3">
    <source>
        <dbReference type="Proteomes" id="UP000245119"/>
    </source>
</evidence>
<organism evidence="2 3">
    <name type="scientific">Pomacea canaliculata</name>
    <name type="common">Golden apple snail</name>
    <dbReference type="NCBI Taxonomy" id="400727"/>
    <lineage>
        <taxon>Eukaryota</taxon>
        <taxon>Metazoa</taxon>
        <taxon>Spiralia</taxon>
        <taxon>Lophotrochozoa</taxon>
        <taxon>Mollusca</taxon>
        <taxon>Gastropoda</taxon>
        <taxon>Caenogastropoda</taxon>
        <taxon>Architaenioglossa</taxon>
        <taxon>Ampullarioidea</taxon>
        <taxon>Ampullariidae</taxon>
        <taxon>Pomacea</taxon>
    </lineage>
</organism>
<keyword evidence="1" id="KW-0472">Membrane</keyword>
<gene>
    <name evidence="2" type="ORF">C0Q70_18054</name>
</gene>
<feature type="transmembrane region" description="Helical" evidence="1">
    <location>
        <begin position="143"/>
        <end position="159"/>
    </location>
</feature>
<dbReference type="OrthoDB" id="207378at2759"/>
<accession>A0A2T7NM59</accession>
<dbReference type="PANTHER" id="PTHR11161:SF0">
    <property type="entry name" value="O-ACYLTRANSFERASE LIKE PROTEIN"/>
    <property type="match status" value="1"/>
</dbReference>
<feature type="transmembrane region" description="Helical" evidence="1">
    <location>
        <begin position="73"/>
        <end position="88"/>
    </location>
</feature>
<keyword evidence="1" id="KW-1133">Transmembrane helix</keyword>
<sequence length="282" mass="32284">MNAKEKSCISPIILKLSYKNSSFTSVLKWSSCRLLIIERDEEMCWKIKLGHFLLTSLLECMGFTWYLANDMQFYILSPLIFVPFYYSVKYGMIAYGIFLTATVVTPACLTVADHLPASLFTAGTQGVVEKYQHELYIKPYTRMGPYIVGMVTGYLLYHYNCRIQINKILNLFGWIVATAVGLAVVYGLYDDFEGFVNTILSWKALVPLSRLTYCVYLVHIIIMEAYFYSRDTPFYVSDENVVIAFLGLLLFSFMVAAVISIAFEAPMMALEKVLLKTLKRRE</sequence>
<evidence type="ECO:0000256" key="1">
    <source>
        <dbReference type="SAM" id="Phobius"/>
    </source>
</evidence>
<feature type="transmembrane region" description="Helical" evidence="1">
    <location>
        <begin position="49"/>
        <end position="67"/>
    </location>
</feature>
<feature type="transmembrane region" description="Helical" evidence="1">
    <location>
        <begin position="93"/>
        <end position="112"/>
    </location>
</feature>
<feature type="transmembrane region" description="Helical" evidence="1">
    <location>
        <begin position="171"/>
        <end position="189"/>
    </location>
</feature>
<keyword evidence="3" id="KW-1185">Reference proteome</keyword>
<dbReference type="PANTHER" id="PTHR11161">
    <property type="entry name" value="O-ACYLTRANSFERASE"/>
    <property type="match status" value="1"/>
</dbReference>
<name>A0A2T7NM59_POMCA</name>
<dbReference type="AlphaFoldDB" id="A0A2T7NM59"/>
<proteinExistence type="predicted"/>
<dbReference type="EMBL" id="PZQS01000011">
    <property type="protein sequence ID" value="PVD22246.1"/>
    <property type="molecule type" value="Genomic_DNA"/>
</dbReference>
<dbReference type="Proteomes" id="UP000245119">
    <property type="component" value="Linkage Group LG11"/>
</dbReference>
<feature type="transmembrane region" description="Helical" evidence="1">
    <location>
        <begin position="209"/>
        <end position="229"/>
    </location>
</feature>
<dbReference type="InterPro" id="IPR052728">
    <property type="entry name" value="O2_lipid_transport_reg"/>
</dbReference>